<dbReference type="EMBL" id="BQFW01000007">
    <property type="protein sequence ID" value="GJJ72604.1"/>
    <property type="molecule type" value="Genomic_DNA"/>
</dbReference>
<dbReference type="OrthoDB" id="3248508at2759"/>
<protein>
    <recommendedName>
        <fullName evidence="2">MEIOB-like N-terminal domain-containing protein</fullName>
    </recommendedName>
</protein>
<evidence type="ECO:0000256" key="1">
    <source>
        <dbReference type="SAM" id="MobiDB-lite"/>
    </source>
</evidence>
<organism evidence="3 4">
    <name type="scientific">Entomortierella parvispora</name>
    <dbReference type="NCBI Taxonomy" id="205924"/>
    <lineage>
        <taxon>Eukaryota</taxon>
        <taxon>Fungi</taxon>
        <taxon>Fungi incertae sedis</taxon>
        <taxon>Mucoromycota</taxon>
        <taxon>Mortierellomycotina</taxon>
        <taxon>Mortierellomycetes</taxon>
        <taxon>Mortierellales</taxon>
        <taxon>Mortierellaceae</taxon>
        <taxon>Entomortierella</taxon>
    </lineage>
</organism>
<evidence type="ECO:0000259" key="2">
    <source>
        <dbReference type="Pfam" id="PF24903"/>
    </source>
</evidence>
<dbReference type="AlphaFoldDB" id="A0A9P3H9K4"/>
<dbReference type="InterPro" id="IPR056880">
    <property type="entry name" value="OB_MEIOB_N"/>
</dbReference>
<dbReference type="SUPFAM" id="SSF50249">
    <property type="entry name" value="Nucleic acid-binding proteins"/>
    <property type="match status" value="1"/>
</dbReference>
<evidence type="ECO:0000313" key="4">
    <source>
        <dbReference type="Proteomes" id="UP000827284"/>
    </source>
</evidence>
<name>A0A9P3H9K4_9FUNG</name>
<dbReference type="Pfam" id="PF24903">
    <property type="entry name" value="OB_MEIOB_N"/>
    <property type="match status" value="1"/>
</dbReference>
<comment type="caution">
    <text evidence="3">The sequence shown here is derived from an EMBL/GenBank/DDBJ whole genome shotgun (WGS) entry which is preliminary data.</text>
</comment>
<dbReference type="Proteomes" id="UP000827284">
    <property type="component" value="Unassembled WGS sequence"/>
</dbReference>
<feature type="domain" description="MEIOB-like N-terminal" evidence="2">
    <location>
        <begin position="80"/>
        <end position="197"/>
    </location>
</feature>
<keyword evidence="4" id="KW-1185">Reference proteome</keyword>
<reference evidence="3" key="1">
    <citation type="submission" date="2021-11" db="EMBL/GenBank/DDBJ databases">
        <authorList>
            <person name="Herlambang A."/>
            <person name="Guo Y."/>
            <person name="Takashima Y."/>
            <person name="Nishizawa T."/>
        </authorList>
    </citation>
    <scope>NUCLEOTIDE SEQUENCE</scope>
    <source>
        <strain evidence="3">E1425</strain>
    </source>
</reference>
<feature type="compositionally biased region" description="Polar residues" evidence="1">
    <location>
        <begin position="30"/>
        <end position="45"/>
    </location>
</feature>
<accession>A0A9P3H9K4</accession>
<feature type="region of interest" description="Disordered" evidence="1">
    <location>
        <begin position="1"/>
        <end position="57"/>
    </location>
</feature>
<proteinExistence type="predicted"/>
<reference evidence="3" key="2">
    <citation type="journal article" date="2022" name="Microbiol. Resour. Announc.">
        <title>Whole-Genome Sequence of Entomortierella parvispora E1425, a Mucoromycotan Fungus Associated with Burkholderiaceae-Related Endosymbiotic Bacteria.</title>
        <authorList>
            <person name="Herlambang A."/>
            <person name="Guo Y."/>
            <person name="Takashima Y."/>
            <person name="Narisawa K."/>
            <person name="Ohta H."/>
            <person name="Nishizawa T."/>
        </authorList>
    </citation>
    <scope>NUCLEOTIDE SEQUENCE</scope>
    <source>
        <strain evidence="3">E1425</strain>
    </source>
</reference>
<gene>
    <name evidence="3" type="ORF">EMPS_04962</name>
</gene>
<dbReference type="InterPro" id="IPR012340">
    <property type="entry name" value="NA-bd_OB-fold"/>
</dbReference>
<evidence type="ECO:0000313" key="3">
    <source>
        <dbReference type="EMBL" id="GJJ72604.1"/>
    </source>
</evidence>
<sequence>MKPKQYPRAQPTAEAPSHPLARSEGAPATTVPQVQKYTPYSSSSFKGAPQHPSPMPTVSWQALRTFAPEQRVVIPDAPHVPIRSLHLGKALVRVSGRTVRAPDIKAFPDKFDSNKRRWLLTFTIKDDSDTIDIKFWHKSREHLNSYLNIILDQVVHILTDEVKLNNHPATGGQTISTPSTSSPFFLNLSEGKFGHTIDVASDDQQKSLFKHALGANTVGSIPCMSIKQVLGAISSLKNQRFHMVICVKKIVDSTTITTKNGPLTKTELCVFDAHGAEMSLVLWGDQMTPSIQQWIPFTTVANASEVTPIQIRSHYGIHDIKSKAESLSVLETVYGYTFAIVSELGIDNRADILTAKCPACKSAVSSFKMEVCSTCNTMPPGEECWRYDVSRYISFMDDTGELHHPLVPSAVFQNLLGFKCTVSDGAVPA</sequence>